<accession>A0AAV5UJM9</accession>
<organism evidence="2 3">
    <name type="scientific">Pristionchus entomophagus</name>
    <dbReference type="NCBI Taxonomy" id="358040"/>
    <lineage>
        <taxon>Eukaryota</taxon>
        <taxon>Metazoa</taxon>
        <taxon>Ecdysozoa</taxon>
        <taxon>Nematoda</taxon>
        <taxon>Chromadorea</taxon>
        <taxon>Rhabditida</taxon>
        <taxon>Rhabditina</taxon>
        <taxon>Diplogasteromorpha</taxon>
        <taxon>Diplogasteroidea</taxon>
        <taxon>Neodiplogasteridae</taxon>
        <taxon>Pristionchus</taxon>
    </lineage>
</organism>
<dbReference type="PANTHER" id="PTHR22943">
    <property type="entry name" value="7-TRANSMEMBRANE DOMAIN RECEPTOR C.ELEGANS"/>
    <property type="match status" value="1"/>
</dbReference>
<dbReference type="AlphaFoldDB" id="A0AAV5UJM9"/>
<evidence type="ECO:0000313" key="3">
    <source>
        <dbReference type="Proteomes" id="UP001432027"/>
    </source>
</evidence>
<name>A0AAV5UJM9_9BILA</name>
<keyword evidence="3" id="KW-1185">Reference proteome</keyword>
<sequence length="247" mass="27970">MHVVALPHVHMTSTGYWFLPRNDGIFRSKGGCMRSYIHHDWIFQRSIMVRQLGPFHWSLLSIVVYAANMGALFGVSLYTLVPNDYSRSVAPRFFIDLYGIDASDPDVGYLHITFKRPDANGELQWYGPTLFALTIAGIRIINNIMGLTIALGYLLISVSRTLQSGWKTKHLQRQLYKVLLIQTAVPFVFSYIPLTIMLFLPLTGIDLGSFGTVLVMVTTVFPAVDGLIVVMMFPLFRCAVFRRFRLA</sequence>
<evidence type="ECO:0000313" key="2">
    <source>
        <dbReference type="EMBL" id="GMT06518.1"/>
    </source>
</evidence>
<keyword evidence="1" id="KW-1133">Transmembrane helix</keyword>
<feature type="transmembrane region" description="Helical" evidence="1">
    <location>
        <begin position="130"/>
        <end position="156"/>
    </location>
</feature>
<dbReference type="PANTHER" id="PTHR22943:SF248">
    <property type="entry name" value="SEVEN TM RECEPTOR"/>
    <property type="match status" value="1"/>
</dbReference>
<reference evidence="2" key="1">
    <citation type="submission" date="2023-10" db="EMBL/GenBank/DDBJ databases">
        <title>Genome assembly of Pristionchus species.</title>
        <authorList>
            <person name="Yoshida K."/>
            <person name="Sommer R.J."/>
        </authorList>
    </citation>
    <scope>NUCLEOTIDE SEQUENCE</scope>
    <source>
        <strain evidence="2">RS0144</strain>
    </source>
</reference>
<feature type="transmembrane region" description="Helical" evidence="1">
    <location>
        <begin position="55"/>
        <end position="81"/>
    </location>
</feature>
<evidence type="ECO:0000256" key="1">
    <source>
        <dbReference type="SAM" id="Phobius"/>
    </source>
</evidence>
<gene>
    <name evidence="2" type="ORF">PENTCL1PPCAC_28692</name>
</gene>
<protein>
    <recommendedName>
        <fullName evidence="4">G protein-coupled receptor</fullName>
    </recommendedName>
</protein>
<feature type="non-terminal residue" evidence="2">
    <location>
        <position position="247"/>
    </location>
</feature>
<feature type="transmembrane region" description="Helical" evidence="1">
    <location>
        <begin position="212"/>
        <end position="236"/>
    </location>
</feature>
<dbReference type="Proteomes" id="UP001432027">
    <property type="component" value="Unassembled WGS sequence"/>
</dbReference>
<keyword evidence="1" id="KW-0472">Membrane</keyword>
<comment type="caution">
    <text evidence="2">The sequence shown here is derived from an EMBL/GenBank/DDBJ whole genome shotgun (WGS) entry which is preliminary data.</text>
</comment>
<evidence type="ECO:0008006" key="4">
    <source>
        <dbReference type="Google" id="ProtNLM"/>
    </source>
</evidence>
<dbReference type="EMBL" id="BTSX01000006">
    <property type="protein sequence ID" value="GMT06518.1"/>
    <property type="molecule type" value="Genomic_DNA"/>
</dbReference>
<dbReference type="Pfam" id="PF10326">
    <property type="entry name" value="7TM_GPCR_Str"/>
    <property type="match status" value="1"/>
</dbReference>
<dbReference type="SUPFAM" id="SSF81321">
    <property type="entry name" value="Family A G protein-coupled receptor-like"/>
    <property type="match status" value="1"/>
</dbReference>
<feature type="transmembrane region" description="Helical" evidence="1">
    <location>
        <begin position="176"/>
        <end position="200"/>
    </location>
</feature>
<dbReference type="InterPro" id="IPR019428">
    <property type="entry name" value="7TM_GPCR_serpentine_rcpt_Str"/>
</dbReference>
<keyword evidence="1" id="KW-0812">Transmembrane</keyword>
<proteinExistence type="predicted"/>